<dbReference type="SUPFAM" id="SSF47954">
    <property type="entry name" value="Cyclin-like"/>
    <property type="match status" value="1"/>
</dbReference>
<evidence type="ECO:0000256" key="1">
    <source>
        <dbReference type="ARBA" id="ARBA00005463"/>
    </source>
</evidence>
<comment type="caution">
    <text evidence="6">The sequence shown here is derived from an EMBL/GenBank/DDBJ whole genome shotgun (WGS) entry which is preliminary data.</text>
</comment>
<dbReference type="AlphaFoldDB" id="A0A315VM29"/>
<feature type="region of interest" description="Disordered" evidence="4">
    <location>
        <begin position="1"/>
        <end position="36"/>
    </location>
</feature>
<name>A0A315VM29_GAMAF</name>
<comment type="similarity">
    <text evidence="1">Belongs to the cyclin family. Cyclin Y subfamily.</text>
</comment>
<feature type="compositionally biased region" description="Polar residues" evidence="4">
    <location>
        <begin position="1"/>
        <end position="12"/>
    </location>
</feature>
<sequence length="380" mass="43727">MGNTTSCCVSSSPKHRRSNHSRLEPYRPEPELSREDTGCNLQHISDRENIDASIFVGVDPRCTSLEQFIKLKLLSDTEVIKIRTQQDVLPSYSEQEDVRAGTEEKEEGQKFRLRAYIFIAICDLQRLRLPIYPWNIILQIILEPAPSFLASHKQMFCCPTSEFEKSGRAFTSTTDVDGRMVLDIFDEKLHPLSKSEVPADYDKYDPEQKQIYRFVRTLFSAAQLTAECAIVTLVYLERLLTYAEIDICPANWKRIVLGAILLASKVWDDQAVWNVDYCQILKDITVEDMNELERQFLELLQFNINVPSSVYAKYYFDLRSLAEANNLSFPLEPLSRDKAQKLEAITQLCDTYKDVRKLAKKRSVSADNLTVVRWCPAIIS</sequence>
<evidence type="ECO:0000256" key="3">
    <source>
        <dbReference type="RuleBase" id="RU000383"/>
    </source>
</evidence>
<keyword evidence="2 3" id="KW-0195">Cyclin</keyword>
<dbReference type="FunFam" id="1.10.472.10:FF:000011">
    <property type="entry name" value="Cyclin-Y isoform 1"/>
    <property type="match status" value="1"/>
</dbReference>
<protein>
    <recommendedName>
        <fullName evidence="5">Cyclin-like domain-containing protein</fullName>
    </recommendedName>
</protein>
<evidence type="ECO:0000256" key="2">
    <source>
        <dbReference type="ARBA" id="ARBA00023127"/>
    </source>
</evidence>
<feature type="domain" description="Cyclin-like" evidence="5">
    <location>
        <begin position="213"/>
        <end position="298"/>
    </location>
</feature>
<dbReference type="EMBL" id="NHOQ01001407">
    <property type="protein sequence ID" value="PWA24608.1"/>
    <property type="molecule type" value="Genomic_DNA"/>
</dbReference>
<dbReference type="Pfam" id="PF00134">
    <property type="entry name" value="Cyclin_N"/>
    <property type="match status" value="1"/>
</dbReference>
<evidence type="ECO:0000313" key="7">
    <source>
        <dbReference type="Proteomes" id="UP000250572"/>
    </source>
</evidence>
<organism evidence="6 7">
    <name type="scientific">Gambusia affinis</name>
    <name type="common">Western mosquitofish</name>
    <name type="synonym">Heterandria affinis</name>
    <dbReference type="NCBI Taxonomy" id="33528"/>
    <lineage>
        <taxon>Eukaryota</taxon>
        <taxon>Metazoa</taxon>
        <taxon>Chordata</taxon>
        <taxon>Craniata</taxon>
        <taxon>Vertebrata</taxon>
        <taxon>Euteleostomi</taxon>
        <taxon>Actinopterygii</taxon>
        <taxon>Neopterygii</taxon>
        <taxon>Teleostei</taxon>
        <taxon>Neoteleostei</taxon>
        <taxon>Acanthomorphata</taxon>
        <taxon>Ovalentaria</taxon>
        <taxon>Atherinomorphae</taxon>
        <taxon>Cyprinodontiformes</taxon>
        <taxon>Poeciliidae</taxon>
        <taxon>Poeciliinae</taxon>
        <taxon>Gambusia</taxon>
    </lineage>
</organism>
<dbReference type="CDD" id="cd20540">
    <property type="entry name" value="CYCLIN_CCNY_like"/>
    <property type="match status" value="1"/>
</dbReference>
<dbReference type="Proteomes" id="UP000250572">
    <property type="component" value="Unassembled WGS sequence"/>
</dbReference>
<dbReference type="Gene3D" id="1.10.472.10">
    <property type="entry name" value="Cyclin-like"/>
    <property type="match status" value="1"/>
</dbReference>
<dbReference type="InterPro" id="IPR013763">
    <property type="entry name" value="Cyclin-like_dom"/>
</dbReference>
<dbReference type="PIRSF" id="PIRSF028934">
    <property type="entry name" value="Cyclin_CG14939"/>
    <property type="match status" value="1"/>
</dbReference>
<dbReference type="InterPro" id="IPR006671">
    <property type="entry name" value="Cyclin_N"/>
</dbReference>
<evidence type="ECO:0000259" key="5">
    <source>
        <dbReference type="SMART" id="SM00385"/>
    </source>
</evidence>
<proteinExistence type="inferred from homology"/>
<keyword evidence="7" id="KW-1185">Reference proteome</keyword>
<dbReference type="PANTHER" id="PTHR14248">
    <property type="entry name" value="CYCLIN Y, ISOFORM A"/>
    <property type="match status" value="1"/>
</dbReference>
<dbReference type="InterPro" id="IPR036915">
    <property type="entry name" value="Cyclin-like_sf"/>
</dbReference>
<evidence type="ECO:0000256" key="4">
    <source>
        <dbReference type="SAM" id="MobiDB-lite"/>
    </source>
</evidence>
<dbReference type="InterPro" id="IPR012399">
    <property type="entry name" value="Cyclin_Y"/>
</dbReference>
<dbReference type="GO" id="GO:0019901">
    <property type="term" value="F:protein kinase binding"/>
    <property type="evidence" value="ECO:0007669"/>
    <property type="project" value="InterPro"/>
</dbReference>
<reference evidence="6 7" key="1">
    <citation type="journal article" date="2018" name="G3 (Bethesda)">
        <title>A High-Quality Reference Genome for the Invasive Mosquitofish Gambusia affinis Using a Chicago Library.</title>
        <authorList>
            <person name="Hoffberg S.L."/>
            <person name="Troendle N.J."/>
            <person name="Glenn T.C."/>
            <person name="Mahmud O."/>
            <person name="Louha S."/>
            <person name="Chalopin D."/>
            <person name="Bennetzen J.L."/>
            <person name="Mauricio R."/>
        </authorList>
    </citation>
    <scope>NUCLEOTIDE SEQUENCE [LARGE SCALE GENOMIC DNA]</scope>
    <source>
        <strain evidence="6">NE01/NJP1002.9</strain>
        <tissue evidence="6">Muscle</tissue>
    </source>
</reference>
<evidence type="ECO:0000313" key="6">
    <source>
        <dbReference type="EMBL" id="PWA24608.1"/>
    </source>
</evidence>
<dbReference type="SMART" id="SM00385">
    <property type="entry name" value="CYCLIN"/>
    <property type="match status" value="1"/>
</dbReference>
<feature type="compositionally biased region" description="Basic and acidic residues" evidence="4">
    <location>
        <begin position="21"/>
        <end position="36"/>
    </location>
</feature>
<gene>
    <name evidence="6" type="ORF">CCH79_00016296</name>
</gene>
<accession>A0A315VM29</accession>